<dbReference type="EMBL" id="CAJJDP010000085">
    <property type="protein sequence ID" value="CAD8185752.1"/>
    <property type="molecule type" value="Genomic_DNA"/>
</dbReference>
<feature type="region of interest" description="Disordered" evidence="2">
    <location>
        <begin position="269"/>
        <end position="289"/>
    </location>
</feature>
<feature type="region of interest" description="Disordered" evidence="2">
    <location>
        <begin position="60"/>
        <end position="89"/>
    </location>
</feature>
<organism evidence="3 4">
    <name type="scientific">Paramecium octaurelia</name>
    <dbReference type="NCBI Taxonomy" id="43137"/>
    <lineage>
        <taxon>Eukaryota</taxon>
        <taxon>Sar</taxon>
        <taxon>Alveolata</taxon>
        <taxon>Ciliophora</taxon>
        <taxon>Intramacronucleata</taxon>
        <taxon>Oligohymenophorea</taxon>
        <taxon>Peniculida</taxon>
        <taxon>Parameciidae</taxon>
        <taxon>Paramecium</taxon>
    </lineage>
</organism>
<sequence>MKISIPNDPRFAYQKSHLSPCIDNSKSTYGIAKSQIQQGSPSLLPPYPQQSRNLSMSLFQTPSPQRLPQSLVQQSTPQSVGKPNVAPPSPLYVKQVQSPQLAQSAQPKYQQMIQTQAPQVHIICEIKELPVVHEVHHVNRPINVISMAEIEAPWRKTRHIIVEDESKIRELEQEIQKLQHIMRENEENIQNLESLVDQAQNNLENVEEQVQNQLEEQHAELARWRKKFQELNKKYHDLEEEITMTEAQIESIQKRAIVTQTSSSKLISKSRVGQTGGSAQRVASVNRNF</sequence>
<dbReference type="AlphaFoldDB" id="A0A8S1WAZ9"/>
<accession>A0A8S1WAZ9</accession>
<feature type="coiled-coil region" evidence="1">
    <location>
        <begin position="161"/>
        <end position="255"/>
    </location>
</feature>
<dbReference type="Proteomes" id="UP000683925">
    <property type="component" value="Unassembled WGS sequence"/>
</dbReference>
<comment type="caution">
    <text evidence="3">The sequence shown here is derived from an EMBL/GenBank/DDBJ whole genome shotgun (WGS) entry which is preliminary data.</text>
</comment>
<keyword evidence="1" id="KW-0175">Coiled coil</keyword>
<evidence type="ECO:0000313" key="4">
    <source>
        <dbReference type="Proteomes" id="UP000683925"/>
    </source>
</evidence>
<protein>
    <submittedName>
        <fullName evidence="3">Uncharacterized protein</fullName>
    </submittedName>
</protein>
<evidence type="ECO:0000256" key="2">
    <source>
        <dbReference type="SAM" id="MobiDB-lite"/>
    </source>
</evidence>
<dbReference type="OrthoDB" id="10459442at2759"/>
<evidence type="ECO:0000256" key="1">
    <source>
        <dbReference type="SAM" id="Coils"/>
    </source>
</evidence>
<proteinExistence type="predicted"/>
<name>A0A8S1WAZ9_PAROT</name>
<gene>
    <name evidence="3" type="ORF">POCTA_138.1.T0860124</name>
</gene>
<dbReference type="OMA" id="PRFAYQK"/>
<keyword evidence="4" id="KW-1185">Reference proteome</keyword>
<evidence type="ECO:0000313" key="3">
    <source>
        <dbReference type="EMBL" id="CAD8185752.1"/>
    </source>
</evidence>
<reference evidence="3" key="1">
    <citation type="submission" date="2021-01" db="EMBL/GenBank/DDBJ databases">
        <authorList>
            <consortium name="Genoscope - CEA"/>
            <person name="William W."/>
        </authorList>
    </citation>
    <scope>NUCLEOTIDE SEQUENCE</scope>
</reference>
<feature type="compositionally biased region" description="Polar residues" evidence="2">
    <location>
        <begin position="60"/>
        <end position="81"/>
    </location>
</feature>